<dbReference type="RefSeq" id="WP_208672750.1">
    <property type="nucleotide sequence ID" value="NZ_CP030139.2"/>
</dbReference>
<evidence type="ECO:0000256" key="1">
    <source>
        <dbReference type="SAM" id="Coils"/>
    </source>
</evidence>
<reference evidence="2 3" key="1">
    <citation type="journal article" date="2018" name="Sci. Rep.">
        <title>Genome Features and Biochemical Characteristics of a Robust, Fast Growing and Naturally Transformable Cyanobacterium Synechococcus elongatus PCC 11801 Isolated from India.</title>
        <authorList>
            <person name="Jaiswal D."/>
            <person name="Sengupta A."/>
            <person name="Sohoni S."/>
            <person name="Sengupta S."/>
            <person name="Phadnavis A.G."/>
            <person name="Pakrasi H.B."/>
            <person name="Wangikar P.P."/>
        </authorList>
    </citation>
    <scope>NUCLEOTIDE SEQUENCE [LARGE SCALE GENOMIC DNA]</scope>
    <source>
        <strain evidence="2 3">PCC 11801</strain>
    </source>
</reference>
<name>A0AAQ3MDI2_SYNEL</name>
<gene>
    <name evidence="2" type="ORF">DOP62_13550</name>
</gene>
<dbReference type="EMBL" id="CP030139">
    <property type="protein sequence ID" value="WVS92328.1"/>
    <property type="molecule type" value="Genomic_DNA"/>
</dbReference>
<organism evidence="2 3">
    <name type="scientific">Synechococcus elongatus PCC 11801</name>
    <dbReference type="NCBI Taxonomy" id="2219813"/>
    <lineage>
        <taxon>Bacteria</taxon>
        <taxon>Bacillati</taxon>
        <taxon>Cyanobacteriota</taxon>
        <taxon>Cyanophyceae</taxon>
        <taxon>Synechococcales</taxon>
        <taxon>Synechococcaceae</taxon>
        <taxon>Synechococcus</taxon>
    </lineage>
</organism>
<sequence>MHIFADGFTRVSLSGGVVRLTLVQNGADNQSNEVGELLIPAVKAEQFVKGLEAALRKLSEQVQQEQQAAQRNA</sequence>
<dbReference type="AlphaFoldDB" id="A0AAQ3MDI2"/>
<proteinExistence type="predicted"/>
<feature type="coiled-coil region" evidence="1">
    <location>
        <begin position="41"/>
        <end position="71"/>
    </location>
</feature>
<accession>A0AAQ3MDI2</accession>
<protein>
    <submittedName>
        <fullName evidence="2">Uncharacterized protein</fullName>
    </submittedName>
</protein>
<evidence type="ECO:0000313" key="3">
    <source>
        <dbReference type="Proteomes" id="UP000267249"/>
    </source>
</evidence>
<dbReference type="Proteomes" id="UP000267249">
    <property type="component" value="Chromosome"/>
</dbReference>
<keyword evidence="1" id="KW-0175">Coiled coil</keyword>
<evidence type="ECO:0000313" key="2">
    <source>
        <dbReference type="EMBL" id="WVS92328.1"/>
    </source>
</evidence>